<dbReference type="AlphaFoldDB" id="A0A853BMD2"/>
<dbReference type="Proteomes" id="UP000575985">
    <property type="component" value="Unassembled WGS sequence"/>
</dbReference>
<reference evidence="1 2" key="1">
    <citation type="submission" date="2020-07" db="EMBL/GenBank/DDBJ databases">
        <title>Sequencing the genomes of 1000 actinobacteria strains.</title>
        <authorList>
            <person name="Klenk H.-P."/>
        </authorList>
    </citation>
    <scope>NUCLEOTIDE SEQUENCE [LARGE SCALE GENOMIC DNA]</scope>
    <source>
        <strain evidence="1 2">DSM 45927</strain>
    </source>
</reference>
<keyword evidence="2" id="KW-1185">Reference proteome</keyword>
<name>A0A853BMD2_9ACTN</name>
<evidence type="ECO:0000313" key="1">
    <source>
        <dbReference type="EMBL" id="NYI95865.1"/>
    </source>
</evidence>
<accession>A0A853BMD2</accession>
<comment type="caution">
    <text evidence="1">The sequence shown here is derived from an EMBL/GenBank/DDBJ whole genome shotgun (WGS) entry which is preliminary data.</text>
</comment>
<evidence type="ECO:0000313" key="2">
    <source>
        <dbReference type="Proteomes" id="UP000575985"/>
    </source>
</evidence>
<dbReference type="Pfam" id="PF20704">
    <property type="entry name" value="KH_NucS_shadow"/>
    <property type="match status" value="1"/>
</dbReference>
<organism evidence="1 2">
    <name type="scientific">Streptomonospora nanhaiensis</name>
    <dbReference type="NCBI Taxonomy" id="1323731"/>
    <lineage>
        <taxon>Bacteria</taxon>
        <taxon>Bacillati</taxon>
        <taxon>Actinomycetota</taxon>
        <taxon>Actinomycetes</taxon>
        <taxon>Streptosporangiales</taxon>
        <taxon>Nocardiopsidaceae</taxon>
        <taxon>Streptomonospora</taxon>
    </lineage>
</organism>
<dbReference type="EMBL" id="JACCFO010000001">
    <property type="protein sequence ID" value="NYI95865.1"/>
    <property type="molecule type" value="Genomic_DNA"/>
</dbReference>
<dbReference type="RefSeq" id="WP_179767323.1">
    <property type="nucleotide sequence ID" value="NZ_JACCFO010000001.1"/>
</dbReference>
<protein>
    <submittedName>
        <fullName evidence="1">Uncharacterized protein</fullName>
    </submittedName>
</protein>
<gene>
    <name evidence="1" type="ORF">HNR12_002142</name>
</gene>
<proteinExistence type="predicted"/>
<dbReference type="NCBIfam" id="NF040488">
    <property type="entry name" value="SCO5389_fam"/>
    <property type="match status" value="1"/>
</dbReference>
<sequence>MSLTVSPELLSKARRGPVSDADFIACIQESLPYAWSVVSGVAERAATAEAGYEANEVPPPGEAERGQLLRLLASDAMRGAVERHFGMRLAFQNCHRVALFRPEADSAYTDFVTPRAQLLNQEPELVDC</sequence>